<reference evidence="2" key="1">
    <citation type="submission" date="2022-11" db="EMBL/GenBank/DDBJ databases">
        <title>Centuries of genome instability and evolution in soft-shell clam transmissible cancer (bioRxiv).</title>
        <authorList>
            <person name="Hart S.F.M."/>
            <person name="Yonemitsu M.A."/>
            <person name="Giersch R.M."/>
            <person name="Beal B.F."/>
            <person name="Arriagada G."/>
            <person name="Davis B.W."/>
            <person name="Ostrander E.A."/>
            <person name="Goff S.P."/>
            <person name="Metzger M.J."/>
        </authorList>
    </citation>
    <scope>NUCLEOTIDE SEQUENCE</scope>
    <source>
        <strain evidence="2">MELC-2E11</strain>
        <tissue evidence="2">Siphon/mantle</tissue>
    </source>
</reference>
<evidence type="ECO:0008006" key="4">
    <source>
        <dbReference type="Google" id="ProtNLM"/>
    </source>
</evidence>
<proteinExistence type="predicted"/>
<sequence length="453" mass="53473">MRDISLRLYRRKVKESGGTKKSTGPSMKDVDKLQKENESLRTELQVASGQVAYLRENLDPSAFEKAAGITPQDGNHLYQDAMRKAEKIINEQKHELEELKRNKQSQEKEMAGKKGNEKDGSKQEIVQLESKIEILKKGRDNLKEKFIHINRKIPQFFSQRPVKCTIIIHEVEVFTKINCCFVLEFILLRGDEIKRLKDENEKITKDAKLDLEQTKQKLSISLDEGKRLNELKRLKDENEKITKDAKKRVDENHAKADRNNTNASQSSSSESEKNNGAQAKSTWERKYDETLKKHQAEMDKLQKENDATLDKKDKYVKSEDDWLKRINHIFHRKYDEMLKKHHEEMEKLRKENDATLDKRDKKYDEMLKKHQEEMEKLRKENDANMDKKDNEISKLQDEKKDLEKEISQLKTEKKVQEKMKASPPQRDQTHNEGNEEFRKKLKDAQEEITELRN</sequence>
<evidence type="ECO:0000313" key="3">
    <source>
        <dbReference type="Proteomes" id="UP001164746"/>
    </source>
</evidence>
<organism evidence="2 3">
    <name type="scientific">Mya arenaria</name>
    <name type="common">Soft-shell clam</name>
    <dbReference type="NCBI Taxonomy" id="6604"/>
    <lineage>
        <taxon>Eukaryota</taxon>
        <taxon>Metazoa</taxon>
        <taxon>Spiralia</taxon>
        <taxon>Lophotrochozoa</taxon>
        <taxon>Mollusca</taxon>
        <taxon>Bivalvia</taxon>
        <taxon>Autobranchia</taxon>
        <taxon>Heteroconchia</taxon>
        <taxon>Euheterodonta</taxon>
        <taxon>Imparidentia</taxon>
        <taxon>Neoheterodontei</taxon>
        <taxon>Myida</taxon>
        <taxon>Myoidea</taxon>
        <taxon>Myidae</taxon>
        <taxon>Mya</taxon>
    </lineage>
</organism>
<feature type="compositionally biased region" description="Low complexity" evidence="1">
    <location>
        <begin position="259"/>
        <end position="269"/>
    </location>
</feature>
<dbReference type="Proteomes" id="UP001164746">
    <property type="component" value="Chromosome 6"/>
</dbReference>
<feature type="region of interest" description="Disordered" evidence="1">
    <location>
        <begin position="370"/>
        <end position="453"/>
    </location>
</feature>
<feature type="region of interest" description="Disordered" evidence="1">
    <location>
        <begin position="242"/>
        <end position="285"/>
    </location>
</feature>
<accession>A0ABY7EJG6</accession>
<keyword evidence="3" id="KW-1185">Reference proteome</keyword>
<name>A0ABY7EJG6_MYAAR</name>
<feature type="compositionally biased region" description="Basic and acidic residues" evidence="1">
    <location>
        <begin position="427"/>
        <end position="453"/>
    </location>
</feature>
<evidence type="ECO:0000256" key="1">
    <source>
        <dbReference type="SAM" id="MobiDB-lite"/>
    </source>
</evidence>
<feature type="non-terminal residue" evidence="2">
    <location>
        <position position="453"/>
    </location>
</feature>
<feature type="region of interest" description="Disordered" evidence="1">
    <location>
        <begin position="10"/>
        <end position="32"/>
    </location>
</feature>
<feature type="region of interest" description="Disordered" evidence="1">
    <location>
        <begin position="100"/>
        <end position="122"/>
    </location>
</feature>
<evidence type="ECO:0000313" key="2">
    <source>
        <dbReference type="EMBL" id="WAR09280.1"/>
    </source>
</evidence>
<protein>
    <recommendedName>
        <fullName evidence="4">Viral A-type inclusion protein</fullName>
    </recommendedName>
</protein>
<dbReference type="EMBL" id="CP111017">
    <property type="protein sequence ID" value="WAR09280.1"/>
    <property type="molecule type" value="Genomic_DNA"/>
</dbReference>
<gene>
    <name evidence="2" type="ORF">MAR_019238</name>
</gene>
<feature type="compositionally biased region" description="Basic and acidic residues" evidence="1">
    <location>
        <begin position="242"/>
        <end position="258"/>
    </location>
</feature>
<feature type="compositionally biased region" description="Basic and acidic residues" evidence="1">
    <location>
        <begin position="370"/>
        <end position="420"/>
    </location>
</feature>